<dbReference type="InterPro" id="IPR000014">
    <property type="entry name" value="PAS"/>
</dbReference>
<dbReference type="PROSITE" id="PS50112">
    <property type="entry name" value="PAS"/>
    <property type="match status" value="1"/>
</dbReference>
<dbReference type="CDD" id="cd00077">
    <property type="entry name" value="HDc"/>
    <property type="match status" value="1"/>
</dbReference>
<feature type="domain" description="HD" evidence="3">
    <location>
        <begin position="511"/>
        <end position="633"/>
    </location>
</feature>
<evidence type="ECO:0000259" key="4">
    <source>
        <dbReference type="PROSITE" id="PS51832"/>
    </source>
</evidence>
<dbReference type="SMART" id="SM00086">
    <property type="entry name" value="PAC"/>
    <property type="match status" value="1"/>
</dbReference>
<evidence type="ECO:0000313" key="6">
    <source>
        <dbReference type="Proteomes" id="UP000295443"/>
    </source>
</evidence>
<dbReference type="InterPro" id="IPR006674">
    <property type="entry name" value="HD_domain"/>
</dbReference>
<dbReference type="InterPro" id="IPR003607">
    <property type="entry name" value="HD/PDEase_dom"/>
</dbReference>
<dbReference type="PANTHER" id="PTHR43155:SF2">
    <property type="entry name" value="CYCLIC DI-GMP PHOSPHODIESTERASE PA4108"/>
    <property type="match status" value="1"/>
</dbReference>
<dbReference type="SMART" id="SM00471">
    <property type="entry name" value="HDc"/>
    <property type="match status" value="1"/>
</dbReference>
<dbReference type="NCBIfam" id="TIGR00277">
    <property type="entry name" value="HDIG"/>
    <property type="match status" value="1"/>
</dbReference>
<dbReference type="Gene3D" id="1.10.3210.10">
    <property type="entry name" value="Hypothetical protein af1432"/>
    <property type="match status" value="1"/>
</dbReference>
<dbReference type="Pfam" id="PF13426">
    <property type="entry name" value="PAS_9"/>
    <property type="match status" value="1"/>
</dbReference>
<accession>A0A4R1B729</accession>
<name>A0A4R1B729_9PROT</name>
<dbReference type="PANTHER" id="PTHR43155">
    <property type="entry name" value="CYCLIC DI-GMP PHOSPHODIESTERASE PA4108-RELATED"/>
    <property type="match status" value="1"/>
</dbReference>
<dbReference type="PROSITE" id="PS51832">
    <property type="entry name" value="HD_GYP"/>
    <property type="match status" value="1"/>
</dbReference>
<protein>
    <submittedName>
        <fullName evidence="5">PAS domain S-box protein</fullName>
    </submittedName>
</protein>
<proteinExistence type="predicted"/>
<dbReference type="NCBIfam" id="TIGR00229">
    <property type="entry name" value="sensory_box"/>
    <property type="match status" value="1"/>
</dbReference>
<dbReference type="GO" id="GO:0008081">
    <property type="term" value="F:phosphoric diester hydrolase activity"/>
    <property type="evidence" value="ECO:0007669"/>
    <property type="project" value="UniProtKB-ARBA"/>
</dbReference>
<dbReference type="RefSeq" id="WP_131448206.1">
    <property type="nucleotide sequence ID" value="NZ_SJZB01000045.1"/>
</dbReference>
<dbReference type="Pfam" id="PF13487">
    <property type="entry name" value="HD_5"/>
    <property type="match status" value="1"/>
</dbReference>
<dbReference type="SUPFAM" id="SSF55781">
    <property type="entry name" value="GAF domain-like"/>
    <property type="match status" value="1"/>
</dbReference>
<dbReference type="OrthoDB" id="9774747at2"/>
<dbReference type="InterPro" id="IPR003018">
    <property type="entry name" value="GAF"/>
</dbReference>
<dbReference type="InterPro" id="IPR000700">
    <property type="entry name" value="PAS-assoc_C"/>
</dbReference>
<dbReference type="AlphaFoldDB" id="A0A4R1B729"/>
<dbReference type="Gene3D" id="3.30.450.40">
    <property type="match status" value="1"/>
</dbReference>
<evidence type="ECO:0000259" key="2">
    <source>
        <dbReference type="PROSITE" id="PS50113"/>
    </source>
</evidence>
<dbReference type="CDD" id="cd00130">
    <property type="entry name" value="PAS"/>
    <property type="match status" value="1"/>
</dbReference>
<dbReference type="PROSITE" id="PS50113">
    <property type="entry name" value="PAC"/>
    <property type="match status" value="1"/>
</dbReference>
<dbReference type="SUPFAM" id="SSF109604">
    <property type="entry name" value="HD-domain/PDEase-like"/>
    <property type="match status" value="1"/>
</dbReference>
<dbReference type="InterPro" id="IPR037522">
    <property type="entry name" value="HD_GYP_dom"/>
</dbReference>
<feature type="domain" description="PAS" evidence="1">
    <location>
        <begin position="185"/>
        <end position="256"/>
    </location>
</feature>
<dbReference type="Pfam" id="PF13185">
    <property type="entry name" value="GAF_2"/>
    <property type="match status" value="1"/>
</dbReference>
<dbReference type="InterPro" id="IPR006675">
    <property type="entry name" value="HDIG_dom"/>
</dbReference>
<comment type="caution">
    <text evidence="5">The sequence shown here is derived from an EMBL/GenBank/DDBJ whole genome shotgun (WGS) entry which is preliminary data.</text>
</comment>
<gene>
    <name evidence="5" type="ORF">EZJ19_12850</name>
</gene>
<feature type="domain" description="PAC" evidence="2">
    <location>
        <begin position="263"/>
        <end position="313"/>
    </location>
</feature>
<dbReference type="Proteomes" id="UP000295443">
    <property type="component" value="Unassembled WGS sequence"/>
</dbReference>
<dbReference type="InterPro" id="IPR035965">
    <property type="entry name" value="PAS-like_dom_sf"/>
</dbReference>
<dbReference type="SUPFAM" id="SSF55785">
    <property type="entry name" value="PYP-like sensor domain (PAS domain)"/>
    <property type="match status" value="1"/>
</dbReference>
<evidence type="ECO:0000259" key="1">
    <source>
        <dbReference type="PROSITE" id="PS50112"/>
    </source>
</evidence>
<feature type="domain" description="HD-GYP" evidence="4">
    <location>
        <begin position="489"/>
        <end position="680"/>
    </location>
</feature>
<dbReference type="Gene3D" id="3.30.450.20">
    <property type="entry name" value="PAS domain"/>
    <property type="match status" value="1"/>
</dbReference>
<keyword evidence="6" id="KW-1185">Reference proteome</keyword>
<sequence length="680" mass="73656">MERQRAAMNREHILSVLYDIGLVIGGEVSIKPLLTKTLQRLLYHTSFPTGLVFLDVPPGDGDTVVATPAVAIGDFGFSALVGQALSLPAPLLRGGPEVCEAPELLAALPGATRHYNVFLRLPIDHCGVLLMLAPRQPSTQLPLTEIFRPVMANLAKAILLCRHNDAYTAGLVAERDLAQQSLAESEVRFRSITTVAQDAIVMIDRDGRIAYWNPAAEHIFGYRADEVMGRDAHALMTPERYRAAFKAGFEHFLVDGTGPVVGKTVEVEGLRKDGSEFPIELSISALQLQGHWNAVGLMRDITDRRAAELALHRANRALKTLSGCNGILVRALDETRLLHDICGLIVEAGGYRGACVGYADTGSGLRQVARAGMAHADTEAFERTRADNCGVADSALRALHSGQPQLAQGADGSGPDGGIAASIALPLRDNGAAFGVLNVYAEVRDAFSTEEIALLTELADDLAFGIVTLRTRAERESLEAARRAGNDRLKRALLGTIQALAMTVEKRDPYTAGHQQKVARLAVAIATELGWPPDQIEGVRLGGMLHDIGKIYVPSEILSRPGKLSELEFGLIRSHPEVGYEILQGVELPWPVAEIILQHHERLDGKGYPHGLTGDRIIPEARLLAIADVVEAMASHRPYRAALGVDSALEEIVRCRGSQFDADMVDGCVRVFRERGFRFE</sequence>
<dbReference type="EMBL" id="SJZB01000045">
    <property type="protein sequence ID" value="TCJ12228.1"/>
    <property type="molecule type" value="Genomic_DNA"/>
</dbReference>
<organism evidence="5 6">
    <name type="scientific">Parasulfuritortus cantonensis</name>
    <dbReference type="NCBI Taxonomy" id="2528202"/>
    <lineage>
        <taxon>Bacteria</taxon>
        <taxon>Pseudomonadati</taxon>
        <taxon>Pseudomonadota</taxon>
        <taxon>Betaproteobacteria</taxon>
        <taxon>Nitrosomonadales</taxon>
        <taxon>Thiobacillaceae</taxon>
        <taxon>Parasulfuritortus</taxon>
    </lineage>
</organism>
<dbReference type="SMART" id="SM00091">
    <property type="entry name" value="PAS"/>
    <property type="match status" value="1"/>
</dbReference>
<evidence type="ECO:0000259" key="3">
    <source>
        <dbReference type="PROSITE" id="PS51831"/>
    </source>
</evidence>
<dbReference type="PROSITE" id="PS51831">
    <property type="entry name" value="HD"/>
    <property type="match status" value="1"/>
</dbReference>
<evidence type="ECO:0000313" key="5">
    <source>
        <dbReference type="EMBL" id="TCJ12228.1"/>
    </source>
</evidence>
<reference evidence="5 6" key="1">
    <citation type="submission" date="2019-03" db="EMBL/GenBank/DDBJ databases">
        <title>Genome sequence of Thiobacillaceae bacterium LSR1, a sulfur-oxidizing bacterium isolated from freshwater sediment.</title>
        <authorList>
            <person name="Li S."/>
        </authorList>
    </citation>
    <scope>NUCLEOTIDE SEQUENCE [LARGE SCALE GENOMIC DNA]</scope>
    <source>
        <strain evidence="5 6">LSR1</strain>
    </source>
</reference>
<dbReference type="InterPro" id="IPR001610">
    <property type="entry name" value="PAC"/>
</dbReference>
<dbReference type="InterPro" id="IPR029016">
    <property type="entry name" value="GAF-like_dom_sf"/>
</dbReference>